<proteinExistence type="predicted"/>
<dbReference type="Gene3D" id="3.40.630.30">
    <property type="match status" value="1"/>
</dbReference>
<sequence length="204" mass="21261">MFTIEENGEGGAPHGEVVVRAACEADVPAVARIYAHYALHTCVTFEEPAPDEADWGRRFAAVVDAGLPFLVAECGGEPVGYAYCSPWKARPAYRFTVENSIYLAPGAGRLGIGSALLGALLDAAEAAGVRQVIAVVATDAADAGLGAGSIALHRAWGFEDCGRLERVGYKHGRWLDTVLLQRATGVSADPSPPAGREASRTPAG</sequence>
<comment type="caution">
    <text evidence="3">The sequence shown here is derived from an EMBL/GenBank/DDBJ whole genome shotgun (WGS) entry which is preliminary data.</text>
</comment>
<dbReference type="Proteomes" id="UP001595923">
    <property type="component" value="Unassembled WGS sequence"/>
</dbReference>
<feature type="domain" description="N-acetyltransferase" evidence="2">
    <location>
        <begin position="17"/>
        <end position="184"/>
    </location>
</feature>
<dbReference type="PROSITE" id="PS51186">
    <property type="entry name" value="GNAT"/>
    <property type="match status" value="1"/>
</dbReference>
<dbReference type="PANTHER" id="PTHR43072">
    <property type="entry name" value="N-ACETYLTRANSFERASE"/>
    <property type="match status" value="1"/>
</dbReference>
<reference evidence="4" key="1">
    <citation type="journal article" date="2019" name="Int. J. Syst. Evol. Microbiol.">
        <title>The Global Catalogue of Microorganisms (GCM) 10K type strain sequencing project: providing services to taxonomists for standard genome sequencing and annotation.</title>
        <authorList>
            <consortium name="The Broad Institute Genomics Platform"/>
            <consortium name="The Broad Institute Genome Sequencing Center for Infectious Disease"/>
            <person name="Wu L."/>
            <person name="Ma J."/>
        </authorList>
    </citation>
    <scope>NUCLEOTIDE SEQUENCE [LARGE SCALE GENOMIC DNA]</scope>
    <source>
        <strain evidence="4">XZYJ18</strain>
    </source>
</reference>
<evidence type="ECO:0000256" key="1">
    <source>
        <dbReference type="SAM" id="MobiDB-lite"/>
    </source>
</evidence>
<evidence type="ECO:0000259" key="2">
    <source>
        <dbReference type="PROSITE" id="PS51186"/>
    </source>
</evidence>
<dbReference type="InterPro" id="IPR000182">
    <property type="entry name" value="GNAT_dom"/>
</dbReference>
<dbReference type="RefSeq" id="WP_378580101.1">
    <property type="nucleotide sequence ID" value="NZ_JBHSFQ010000048.1"/>
</dbReference>
<dbReference type="Pfam" id="PF00583">
    <property type="entry name" value="Acetyltransf_1"/>
    <property type="match status" value="1"/>
</dbReference>
<dbReference type="EMBL" id="JBHSFQ010000048">
    <property type="protein sequence ID" value="MFC4565793.1"/>
    <property type="molecule type" value="Genomic_DNA"/>
</dbReference>
<protein>
    <submittedName>
        <fullName evidence="3">GNAT family N-acetyltransferase</fullName>
        <ecNumber evidence="3">2.3.-.-</ecNumber>
    </submittedName>
</protein>
<accession>A0ABV9E737</accession>
<dbReference type="InterPro" id="IPR016181">
    <property type="entry name" value="Acyl_CoA_acyltransferase"/>
</dbReference>
<dbReference type="SUPFAM" id="SSF55729">
    <property type="entry name" value="Acyl-CoA N-acyltransferases (Nat)"/>
    <property type="match status" value="1"/>
</dbReference>
<dbReference type="GO" id="GO:0016746">
    <property type="term" value="F:acyltransferase activity"/>
    <property type="evidence" value="ECO:0007669"/>
    <property type="project" value="UniProtKB-KW"/>
</dbReference>
<name>A0ABV9E737_9ACTN</name>
<dbReference type="PANTHER" id="PTHR43072:SF8">
    <property type="entry name" value="ACYLTRANSFERASE FABY-RELATED"/>
    <property type="match status" value="1"/>
</dbReference>
<keyword evidence="3" id="KW-0808">Transferase</keyword>
<keyword evidence="3" id="KW-0012">Acyltransferase</keyword>
<feature type="region of interest" description="Disordered" evidence="1">
    <location>
        <begin position="185"/>
        <end position="204"/>
    </location>
</feature>
<gene>
    <name evidence="3" type="ORF">ACFO4E_28375</name>
</gene>
<keyword evidence="4" id="KW-1185">Reference proteome</keyword>
<organism evidence="3 4">
    <name type="scientific">Nocardiopsis mangrovi</name>
    <dbReference type="NCBI Taxonomy" id="1179818"/>
    <lineage>
        <taxon>Bacteria</taxon>
        <taxon>Bacillati</taxon>
        <taxon>Actinomycetota</taxon>
        <taxon>Actinomycetes</taxon>
        <taxon>Streptosporangiales</taxon>
        <taxon>Nocardiopsidaceae</taxon>
        <taxon>Nocardiopsis</taxon>
    </lineage>
</organism>
<evidence type="ECO:0000313" key="3">
    <source>
        <dbReference type="EMBL" id="MFC4565793.1"/>
    </source>
</evidence>
<evidence type="ECO:0000313" key="4">
    <source>
        <dbReference type="Proteomes" id="UP001595923"/>
    </source>
</evidence>
<dbReference type="EC" id="2.3.-.-" evidence="3"/>